<gene>
    <name evidence="2" type="ORF">DEO72_LG1g845</name>
</gene>
<evidence type="ECO:0000313" key="3">
    <source>
        <dbReference type="Proteomes" id="UP000501690"/>
    </source>
</evidence>
<dbReference type="Gramene" id="Vigun06g153500.3.v1.2">
    <property type="protein sequence ID" value="Vigun06g153500.3.v1.2"/>
    <property type="gene ID" value="Vigun06g153500.v1.2"/>
</dbReference>
<keyword evidence="3" id="KW-1185">Reference proteome</keyword>
<sequence length="231" mass="26789">MEEFSGRGELRRMQREQERERRRIRDRQRRQSMTQEQRERHLARRRRNYQLRRQRAANAHLPYTSFPQFQPPESSAGEASTSDELQGLPSPTFAEYGIFHQVIGFPQHDLNLGQHMLNMETKLIQGSSVPLETLLCKPANSPKRMRLNHVRGLARNLTHSIVDPCARLVTSELLSKELQDVLLGNTAKSLRLNCVKRLARSKNNSFYEENAYQKEYKFPAGGIGYLLARTS</sequence>
<dbReference type="Proteomes" id="UP000501690">
    <property type="component" value="Linkage Group LG1"/>
</dbReference>
<accession>A0A4D6KLD5</accession>
<evidence type="ECO:0000313" key="2">
    <source>
        <dbReference type="EMBL" id="QCD77223.1"/>
    </source>
</evidence>
<feature type="compositionally biased region" description="Polar residues" evidence="1">
    <location>
        <begin position="65"/>
        <end position="84"/>
    </location>
</feature>
<dbReference type="EMBL" id="CP039345">
    <property type="protein sequence ID" value="QCD77223.1"/>
    <property type="molecule type" value="Genomic_DNA"/>
</dbReference>
<name>A0A4D6KLD5_VIGUN</name>
<proteinExistence type="predicted"/>
<feature type="region of interest" description="Disordered" evidence="1">
    <location>
        <begin position="60"/>
        <end position="87"/>
    </location>
</feature>
<feature type="compositionally biased region" description="Basic and acidic residues" evidence="1">
    <location>
        <begin position="1"/>
        <end position="23"/>
    </location>
</feature>
<evidence type="ECO:0000256" key="1">
    <source>
        <dbReference type="SAM" id="MobiDB-lite"/>
    </source>
</evidence>
<dbReference type="OrthoDB" id="1435460at2759"/>
<dbReference type="AlphaFoldDB" id="A0A4D6KLD5"/>
<feature type="region of interest" description="Disordered" evidence="1">
    <location>
        <begin position="1"/>
        <end position="48"/>
    </location>
</feature>
<protein>
    <submittedName>
        <fullName evidence="2">Uncharacterized protein</fullName>
    </submittedName>
</protein>
<dbReference type="Gramene" id="Vigun06g153500.2.v1.2">
    <property type="protein sequence ID" value="Vigun06g153500.2.v1.2"/>
    <property type="gene ID" value="Vigun06g153500.v1.2"/>
</dbReference>
<organism evidence="2 3">
    <name type="scientific">Vigna unguiculata</name>
    <name type="common">Cowpea</name>
    <dbReference type="NCBI Taxonomy" id="3917"/>
    <lineage>
        <taxon>Eukaryota</taxon>
        <taxon>Viridiplantae</taxon>
        <taxon>Streptophyta</taxon>
        <taxon>Embryophyta</taxon>
        <taxon>Tracheophyta</taxon>
        <taxon>Spermatophyta</taxon>
        <taxon>Magnoliopsida</taxon>
        <taxon>eudicotyledons</taxon>
        <taxon>Gunneridae</taxon>
        <taxon>Pentapetalae</taxon>
        <taxon>rosids</taxon>
        <taxon>fabids</taxon>
        <taxon>Fabales</taxon>
        <taxon>Fabaceae</taxon>
        <taxon>Papilionoideae</taxon>
        <taxon>50 kb inversion clade</taxon>
        <taxon>NPAAA clade</taxon>
        <taxon>indigoferoid/millettioid clade</taxon>
        <taxon>Phaseoleae</taxon>
        <taxon>Vigna</taxon>
    </lineage>
</organism>
<reference evidence="2 3" key="1">
    <citation type="submission" date="2019-04" db="EMBL/GenBank/DDBJ databases">
        <title>An improved genome assembly and genetic linkage map for asparagus bean, Vigna unguiculata ssp. sesquipedialis.</title>
        <authorList>
            <person name="Xia Q."/>
            <person name="Zhang R."/>
            <person name="Dong Y."/>
        </authorList>
    </citation>
    <scope>NUCLEOTIDE SEQUENCE [LARGE SCALE GENOMIC DNA]</scope>
    <source>
        <tissue evidence="2">Leaf</tissue>
    </source>
</reference>